<keyword evidence="2" id="KW-1185">Reference proteome</keyword>
<protein>
    <submittedName>
        <fullName evidence="1">Uncharacterized protein</fullName>
    </submittedName>
</protein>
<dbReference type="Proteomes" id="UP000314294">
    <property type="component" value="Unassembled WGS sequence"/>
</dbReference>
<dbReference type="EMBL" id="SRLO01000711">
    <property type="protein sequence ID" value="TNN48084.1"/>
    <property type="molecule type" value="Genomic_DNA"/>
</dbReference>
<gene>
    <name evidence="1" type="ORF">EYF80_041709</name>
</gene>
<sequence length="65" mass="7249">MRPSFIHWSQRIAASCEDSAGLKRSKSSTALFSHLESRLKVHGHRAAHAIMALVAMPGEAERERH</sequence>
<organism evidence="1 2">
    <name type="scientific">Liparis tanakae</name>
    <name type="common">Tanaka's snailfish</name>
    <dbReference type="NCBI Taxonomy" id="230148"/>
    <lineage>
        <taxon>Eukaryota</taxon>
        <taxon>Metazoa</taxon>
        <taxon>Chordata</taxon>
        <taxon>Craniata</taxon>
        <taxon>Vertebrata</taxon>
        <taxon>Euteleostomi</taxon>
        <taxon>Actinopterygii</taxon>
        <taxon>Neopterygii</taxon>
        <taxon>Teleostei</taxon>
        <taxon>Neoteleostei</taxon>
        <taxon>Acanthomorphata</taxon>
        <taxon>Eupercaria</taxon>
        <taxon>Perciformes</taxon>
        <taxon>Cottioidei</taxon>
        <taxon>Cottales</taxon>
        <taxon>Liparidae</taxon>
        <taxon>Liparis</taxon>
    </lineage>
</organism>
<evidence type="ECO:0000313" key="1">
    <source>
        <dbReference type="EMBL" id="TNN48084.1"/>
    </source>
</evidence>
<dbReference type="AlphaFoldDB" id="A0A4Z2G5N7"/>
<accession>A0A4Z2G5N7</accession>
<comment type="caution">
    <text evidence="1">The sequence shown here is derived from an EMBL/GenBank/DDBJ whole genome shotgun (WGS) entry which is preliminary data.</text>
</comment>
<evidence type="ECO:0000313" key="2">
    <source>
        <dbReference type="Proteomes" id="UP000314294"/>
    </source>
</evidence>
<proteinExistence type="predicted"/>
<name>A0A4Z2G5N7_9TELE</name>
<reference evidence="1 2" key="1">
    <citation type="submission" date="2019-03" db="EMBL/GenBank/DDBJ databases">
        <title>First draft genome of Liparis tanakae, snailfish: a comprehensive survey of snailfish specific genes.</title>
        <authorList>
            <person name="Kim W."/>
            <person name="Song I."/>
            <person name="Jeong J.-H."/>
            <person name="Kim D."/>
            <person name="Kim S."/>
            <person name="Ryu S."/>
            <person name="Song J.Y."/>
            <person name="Lee S.K."/>
        </authorList>
    </citation>
    <scope>NUCLEOTIDE SEQUENCE [LARGE SCALE GENOMIC DNA]</scope>
    <source>
        <tissue evidence="1">Muscle</tissue>
    </source>
</reference>